<protein>
    <submittedName>
        <fullName evidence="1">Uncharacterized protein</fullName>
    </submittedName>
</protein>
<keyword evidence="2" id="KW-1185">Reference proteome</keyword>
<evidence type="ECO:0000313" key="1">
    <source>
        <dbReference type="EMBL" id="KAH7993527.1"/>
    </source>
</evidence>
<evidence type="ECO:0000313" key="2">
    <source>
        <dbReference type="Proteomes" id="UP000827872"/>
    </source>
</evidence>
<name>A0ACB8EMH8_9SAUR</name>
<accession>A0ACB8EMH8</accession>
<sequence>MELDGSMAATNSMGEKLTSGLNNEGELYYGSGYKDNDENHMTSKEDNKGPDLESTEVEYTEVEVAAPDPYRGPVTRRNDTVYTEIRKSMNDLLGMAGPGECSIPIEFSLIHEGTRLPRHESWTRVGTLHGVGTVERIRLTSFLARSEEPVRWADHEMDKQQQAYAALQQRTSELSRERDQLRTNLSTLQRQVASLMADRDRERPSQAESPMADYATDDLTMASSPPARPMTNSTAHYPADSSTNRRPHRSFRVTFSGDPDDLAFFLIQAGSYMEVHGAGFRTDRE</sequence>
<reference evidence="1" key="1">
    <citation type="submission" date="2021-08" db="EMBL/GenBank/DDBJ databases">
        <title>The first chromosome-level gecko genome reveals the dynamic sex chromosomes of Neotropical dwarf geckos (Sphaerodactylidae: Sphaerodactylus).</title>
        <authorList>
            <person name="Pinto B.J."/>
            <person name="Keating S.E."/>
            <person name="Gamble T."/>
        </authorList>
    </citation>
    <scope>NUCLEOTIDE SEQUENCE</scope>
    <source>
        <strain evidence="1">TG3544</strain>
    </source>
</reference>
<dbReference type="Proteomes" id="UP000827872">
    <property type="component" value="Linkage Group LG03"/>
</dbReference>
<comment type="caution">
    <text evidence="1">The sequence shown here is derived from an EMBL/GenBank/DDBJ whole genome shotgun (WGS) entry which is preliminary data.</text>
</comment>
<organism evidence="1 2">
    <name type="scientific">Sphaerodactylus townsendi</name>
    <dbReference type="NCBI Taxonomy" id="933632"/>
    <lineage>
        <taxon>Eukaryota</taxon>
        <taxon>Metazoa</taxon>
        <taxon>Chordata</taxon>
        <taxon>Craniata</taxon>
        <taxon>Vertebrata</taxon>
        <taxon>Euteleostomi</taxon>
        <taxon>Lepidosauria</taxon>
        <taxon>Squamata</taxon>
        <taxon>Bifurcata</taxon>
        <taxon>Gekkota</taxon>
        <taxon>Sphaerodactylidae</taxon>
        <taxon>Sphaerodactylus</taxon>
    </lineage>
</organism>
<dbReference type="EMBL" id="CM037616">
    <property type="protein sequence ID" value="KAH7993527.1"/>
    <property type="molecule type" value="Genomic_DNA"/>
</dbReference>
<gene>
    <name evidence="1" type="ORF">K3G42_031273</name>
</gene>
<proteinExistence type="predicted"/>